<dbReference type="SMART" id="SM00225">
    <property type="entry name" value="BTB"/>
    <property type="match status" value="1"/>
</dbReference>
<dbReference type="STRING" id="101091.A0A1C7N089"/>
<feature type="compositionally biased region" description="Polar residues" evidence="1">
    <location>
        <begin position="590"/>
        <end position="603"/>
    </location>
</feature>
<dbReference type="InterPro" id="IPR011333">
    <property type="entry name" value="SKP1/BTB/POZ_sf"/>
</dbReference>
<gene>
    <name evidence="3" type="primary">GMCL1P1</name>
    <name evidence="3" type="ORF">A0J61_09441</name>
</gene>
<reference evidence="3 4" key="1">
    <citation type="submission" date="2016-03" db="EMBL/GenBank/DDBJ databases">
        <title>Choanephora cucurbitarum.</title>
        <authorList>
            <person name="Min B."/>
            <person name="Park H."/>
            <person name="Park J.-H."/>
            <person name="Shin H.-D."/>
            <person name="Choi I.-G."/>
        </authorList>
    </citation>
    <scope>NUCLEOTIDE SEQUENCE [LARGE SCALE GENOMIC DNA]</scope>
    <source>
        <strain evidence="3 4">KUS-F28377</strain>
    </source>
</reference>
<dbReference type="PROSITE" id="PS50097">
    <property type="entry name" value="BTB"/>
    <property type="match status" value="1"/>
</dbReference>
<dbReference type="Gene3D" id="3.30.710.10">
    <property type="entry name" value="Potassium Channel Kv1.1, Chain A"/>
    <property type="match status" value="1"/>
</dbReference>
<feature type="compositionally biased region" description="Basic and acidic residues" evidence="1">
    <location>
        <begin position="19"/>
        <end position="28"/>
    </location>
</feature>
<keyword evidence="4" id="KW-1185">Reference proteome</keyword>
<dbReference type="InParanoid" id="A0A1C7N089"/>
<name>A0A1C7N089_9FUNG</name>
<feature type="region of interest" description="Disordered" evidence="1">
    <location>
        <begin position="364"/>
        <end position="389"/>
    </location>
</feature>
<evidence type="ECO:0000259" key="2">
    <source>
        <dbReference type="PROSITE" id="PS50097"/>
    </source>
</evidence>
<protein>
    <submittedName>
        <fullName evidence="3">Putative germ cell-less protein</fullName>
    </submittedName>
</protein>
<dbReference type="InterPro" id="IPR000210">
    <property type="entry name" value="BTB/POZ_dom"/>
</dbReference>
<dbReference type="PANTHER" id="PTHR47369:SF1">
    <property type="entry name" value="BTB_POZ DOMAIN-CONTAINING PROTEIN"/>
    <property type="match status" value="1"/>
</dbReference>
<evidence type="ECO:0000313" key="3">
    <source>
        <dbReference type="EMBL" id="OBZ82507.1"/>
    </source>
</evidence>
<comment type="caution">
    <text evidence="3">The sequence shown here is derived from an EMBL/GenBank/DDBJ whole genome shotgun (WGS) entry which is preliminary data.</text>
</comment>
<feature type="domain" description="BTB" evidence="2">
    <location>
        <begin position="92"/>
        <end position="159"/>
    </location>
</feature>
<dbReference type="OrthoDB" id="6359943at2759"/>
<evidence type="ECO:0000256" key="1">
    <source>
        <dbReference type="SAM" id="MobiDB-lite"/>
    </source>
</evidence>
<accession>A0A1C7N089</accession>
<dbReference type="AlphaFoldDB" id="A0A1C7N089"/>
<feature type="compositionally biased region" description="Basic and acidic residues" evidence="1">
    <location>
        <begin position="364"/>
        <end position="387"/>
    </location>
</feature>
<feature type="compositionally biased region" description="Polar residues" evidence="1">
    <location>
        <begin position="1"/>
        <end position="18"/>
    </location>
</feature>
<feature type="region of interest" description="Disordered" evidence="1">
    <location>
        <begin position="1"/>
        <end position="31"/>
    </location>
</feature>
<dbReference type="EMBL" id="LUGH01000851">
    <property type="protein sequence ID" value="OBZ82507.1"/>
    <property type="molecule type" value="Genomic_DNA"/>
</dbReference>
<organism evidence="3 4">
    <name type="scientific">Choanephora cucurbitarum</name>
    <dbReference type="NCBI Taxonomy" id="101091"/>
    <lineage>
        <taxon>Eukaryota</taxon>
        <taxon>Fungi</taxon>
        <taxon>Fungi incertae sedis</taxon>
        <taxon>Mucoromycota</taxon>
        <taxon>Mucoromycotina</taxon>
        <taxon>Mucoromycetes</taxon>
        <taxon>Mucorales</taxon>
        <taxon>Mucorineae</taxon>
        <taxon>Choanephoraceae</taxon>
        <taxon>Choanephoroideae</taxon>
        <taxon>Choanephora</taxon>
    </lineage>
</organism>
<dbReference type="SUPFAM" id="SSF54695">
    <property type="entry name" value="POZ domain"/>
    <property type="match status" value="1"/>
</dbReference>
<evidence type="ECO:0000313" key="4">
    <source>
        <dbReference type="Proteomes" id="UP000093000"/>
    </source>
</evidence>
<dbReference type="Proteomes" id="UP000093000">
    <property type="component" value="Unassembled WGS sequence"/>
</dbReference>
<dbReference type="Pfam" id="PF00651">
    <property type="entry name" value="BTB"/>
    <property type="match status" value="1"/>
</dbReference>
<dbReference type="PANTHER" id="PTHR47369">
    <property type="entry name" value="BTB/POZ DOMAIN-CONTAINING PROTEIN"/>
    <property type="match status" value="1"/>
</dbReference>
<sequence length="675" mass="77258">MEEYSQQRTNSVQATPQENRNKSTKVTDHPFLPSSVAQSEFHTTFAESKSTSYTAAYSTASANNSSKYDWRIHSLALCRHILNRGLLDGIGSDIQIYIPSWKKTYHLHKLILDQNPYFKLLLQGPFLESEKSQIDLYLENEDNPFIDMESFQFVLDYLYGKIEQPSIYQSNVKQILATCSYFQIDAICNLCVDFILKSLNQANAIDYLLFSNEYMVIGNDRICDAVCAFLCREAYGMSRSILVALPLEWLEKIIESDAFWVPSEFERYKFIKQVITARYAFYLTRKDSFVMSELDTNPECHIICKSIYYMHMTFEQLESIRNDKNPFTKKSLVPEKVLKDALWLQVQLRSRIESIQEKDTKLGMAVSRDEREKEQDNKDDNNDEAYKYHYPIPTDDTTTYTGESAISLASMSIHQTKRRISEKSEQYSVYPPFRFSVEFTDVASLKHGMRVYSDTVFYAGSNWNMYIQKTRSQRKGILQLGVYLHRQSVPQGYNSCQNTASSNSTPTAILASNSDPLNSRCTESSSSDTFSFSKYIDKRKVVKTWFKIYCPTRGPKHALTLFQSSPDNFSVLQSWGWRSTTLCADEEAHGSQSTDASNNSLADSNEEPNSSSTSNDLFATTVVHASNTPNQLQYLQSMYDLRTLNSTSNTNCQQGHKHNVPAGPTLRFTVVMGHV</sequence>
<proteinExistence type="predicted"/>
<feature type="region of interest" description="Disordered" evidence="1">
    <location>
        <begin position="586"/>
        <end position="615"/>
    </location>
</feature>